<feature type="domain" description="NADP-dependent oxidoreductase" evidence="5">
    <location>
        <begin position="15"/>
        <end position="337"/>
    </location>
</feature>
<dbReference type="Pfam" id="PF00248">
    <property type="entry name" value="Aldo_ket_red"/>
    <property type="match status" value="1"/>
</dbReference>
<dbReference type="Gene3D" id="3.20.20.100">
    <property type="entry name" value="NADP-dependent oxidoreductase domain"/>
    <property type="match status" value="1"/>
</dbReference>
<dbReference type="CDD" id="cd19094">
    <property type="entry name" value="AKR_Tas-like"/>
    <property type="match status" value="1"/>
</dbReference>
<evidence type="ECO:0000256" key="3">
    <source>
        <dbReference type="ARBA" id="ARBA00038157"/>
    </source>
</evidence>
<dbReference type="AlphaFoldDB" id="A0A9X0WD35"/>
<evidence type="ECO:0000256" key="2">
    <source>
        <dbReference type="ARBA" id="ARBA00023002"/>
    </source>
</evidence>
<dbReference type="InterPro" id="IPR036812">
    <property type="entry name" value="NAD(P)_OxRdtase_dom_sf"/>
</dbReference>
<comment type="similarity">
    <text evidence="3">Belongs to the aldo/keto reductase family. Aldo/keto reductase 2 subfamily.</text>
</comment>
<keyword evidence="1" id="KW-0521">NADP</keyword>
<evidence type="ECO:0000256" key="1">
    <source>
        <dbReference type="ARBA" id="ARBA00022857"/>
    </source>
</evidence>
<keyword evidence="2" id="KW-0560">Oxidoreductase</keyword>
<dbReference type="NCBIfam" id="NF007912">
    <property type="entry name" value="PRK10625.1"/>
    <property type="match status" value="1"/>
</dbReference>
<dbReference type="InterPro" id="IPR023210">
    <property type="entry name" value="NADP_OxRdtase_dom"/>
</dbReference>
<dbReference type="RefSeq" id="WP_200249586.1">
    <property type="nucleotide sequence ID" value="NZ_NRRY01000062.1"/>
</dbReference>
<comment type="caution">
    <text evidence="6">The sequence shown here is derived from an EMBL/GenBank/DDBJ whole genome shotgun (WGS) entry which is preliminary data.</text>
</comment>
<dbReference type="InterPro" id="IPR050523">
    <property type="entry name" value="AKR_Detox_Biosynth"/>
</dbReference>
<proteinExistence type="inferred from homology"/>
<dbReference type="GO" id="GO:0016491">
    <property type="term" value="F:oxidoreductase activity"/>
    <property type="evidence" value="ECO:0007669"/>
    <property type="project" value="UniProtKB-KW"/>
</dbReference>
<dbReference type="FunFam" id="3.20.20.100:FF:000005">
    <property type="entry name" value="NADP(H)-dependent aldo-keto reductase"/>
    <property type="match status" value="1"/>
</dbReference>
<gene>
    <name evidence="6" type="ORF">CKO42_22850</name>
</gene>
<evidence type="ECO:0000313" key="7">
    <source>
        <dbReference type="Proteomes" id="UP001138768"/>
    </source>
</evidence>
<keyword evidence="7" id="KW-1185">Reference proteome</keyword>
<protein>
    <recommendedName>
        <fullName evidence="4">Protein tas</fullName>
    </recommendedName>
</protein>
<accession>A0A9X0WD35</accession>
<dbReference type="PANTHER" id="PTHR43364">
    <property type="entry name" value="NADH-SPECIFIC METHYLGLYOXAL REDUCTASE-RELATED"/>
    <property type="match status" value="1"/>
</dbReference>
<sequence length="346" mass="38163">MNQRPLGMTDLRVSELCLGTMTFGEQNTEAEAFAQLDRAVDAGINFIDTAEIYPVPPKAETQGATERFIGNWLAERGGRERLIIASKVAGPGDWIDYLRMPGRRLDRTNIEAALDASLKRLQTDYIDLYQLHWPDRETNYFGQLGYSHPETDDSVPLLETLQVLDDLVKAGKVRHVGLSNETPWGTMRMLALAEAHGLPRIVSIQNPYSLLNRSFEVGLAEVAIREHCGLLAYSPLAFGMLSGKYLNGARPAGARLTLFSRFDRYSNAEAEQATADYCAIAQRHGLDPAQMALAFVTSRPFVTSNIIGATTLEQLESNLASTSLTLSDEVLQAIEAVHTRQPNPSP</sequence>
<reference evidence="6 7" key="1">
    <citation type="journal article" date="2020" name="Microorganisms">
        <title>Osmotic Adaptation and Compatible Solute Biosynthesis of Phototrophic Bacteria as Revealed from Genome Analyses.</title>
        <authorList>
            <person name="Imhoff J.F."/>
            <person name="Rahn T."/>
            <person name="Kunzel S."/>
            <person name="Keller A."/>
            <person name="Neulinger S.C."/>
        </authorList>
    </citation>
    <scope>NUCLEOTIDE SEQUENCE [LARGE SCALE GENOMIC DNA]</scope>
    <source>
        <strain evidence="6 7">DSM 25653</strain>
    </source>
</reference>
<evidence type="ECO:0000256" key="4">
    <source>
        <dbReference type="ARBA" id="ARBA00070119"/>
    </source>
</evidence>
<evidence type="ECO:0000313" key="6">
    <source>
        <dbReference type="EMBL" id="MBK1621202.1"/>
    </source>
</evidence>
<evidence type="ECO:0000259" key="5">
    <source>
        <dbReference type="Pfam" id="PF00248"/>
    </source>
</evidence>
<dbReference type="Proteomes" id="UP001138768">
    <property type="component" value="Unassembled WGS sequence"/>
</dbReference>
<dbReference type="SUPFAM" id="SSF51430">
    <property type="entry name" value="NAD(P)-linked oxidoreductase"/>
    <property type="match status" value="1"/>
</dbReference>
<dbReference type="PANTHER" id="PTHR43364:SF4">
    <property type="entry name" value="NAD(P)-LINKED OXIDOREDUCTASE SUPERFAMILY PROTEIN"/>
    <property type="match status" value="1"/>
</dbReference>
<name>A0A9X0WD35_9GAMM</name>
<organism evidence="6 7">
    <name type="scientific">Lamprobacter modestohalophilus</name>
    <dbReference type="NCBI Taxonomy" id="1064514"/>
    <lineage>
        <taxon>Bacteria</taxon>
        <taxon>Pseudomonadati</taxon>
        <taxon>Pseudomonadota</taxon>
        <taxon>Gammaproteobacteria</taxon>
        <taxon>Chromatiales</taxon>
        <taxon>Chromatiaceae</taxon>
        <taxon>Lamprobacter</taxon>
    </lineage>
</organism>
<dbReference type="EMBL" id="NRRY01000062">
    <property type="protein sequence ID" value="MBK1621202.1"/>
    <property type="molecule type" value="Genomic_DNA"/>
</dbReference>